<feature type="region of interest" description="Disordered" evidence="1">
    <location>
        <begin position="271"/>
        <end position="290"/>
    </location>
</feature>
<dbReference type="Proteomes" id="UP000298715">
    <property type="component" value="Chromosome"/>
</dbReference>
<evidence type="ECO:0000313" key="3">
    <source>
        <dbReference type="EMBL" id="QCO23692.1"/>
    </source>
</evidence>
<name>A0ABX5U9J3_SPIME</name>
<evidence type="ECO:0000313" key="4">
    <source>
        <dbReference type="Proteomes" id="UP000298715"/>
    </source>
</evidence>
<keyword evidence="2" id="KW-0472">Membrane</keyword>
<keyword evidence="2" id="KW-0812">Transmembrane</keyword>
<feature type="region of interest" description="Disordered" evidence="1">
    <location>
        <begin position="711"/>
        <end position="747"/>
    </location>
</feature>
<evidence type="ECO:0000256" key="2">
    <source>
        <dbReference type="SAM" id="Phobius"/>
    </source>
</evidence>
<feature type="transmembrane region" description="Helical" evidence="2">
    <location>
        <begin position="756"/>
        <end position="780"/>
    </location>
</feature>
<sequence>MDVVSNAESESTTYSRVKNALEKKLSFASDYSGSLEDESNIYDPKGQGNDLTTAMNKVLKQGFGKEYSYWEKFIRPFSFSDAKHEITTVIAFNRLSTGEAVTWTFKTPVAISLSGNYCGKQLKERLNIIPGKVVDQFDPLNGMVEDKPILAPDSPPITDTYGGKWQYHTTASVQFDALVPGTPNYGNEYLKVNGIKVPVLDYKFNYKMEDLRNNDKDSKENNLYQVEIIHESGNQNVSYKIDYEINNLVPELSIQWYAWNPKENKDQKELITPTIDGKPNPKYDPEINPETGTKSQIVWVKRKTDHNFPFDPLNEKGEVIKNKAEYDLGYIVEGTAVSMGIRQIFDAPEIANVAREQVGDDLKGNNPNSITGKMQQIPSDQEGHYLSETGKWHYITKTNDQLTYEKYAIIGKNGFDNYPRFLDIMNNPDLVVNFWTTIHGKHLKNFLITYKNLNSKEIFALTYEQVVSYWKEYTSDIMAQKIPAIPEPDNYYKLEKNLPIVKMNEHELGEIVRIIKAEVAEFITSKVPKAVYTIDYKIYNKDHIDITENNSVLADLLNNAEQPQYMNLFVEASPTSTLLIGTAKVEVKNSKNYDPNNVYNLSKVRFRNQSYNFADFSPSQLRIWIEEWVAKGIAVYQYPITLNADYGISANGIPDEDPISHNNTPGDLNDAILTEFIDNTEHNKELELIVYSNNASDLTKGYTEFKLLNNIDSSKPPVDPTDPIDPTDPTDPDNPSHPIVPIQPGEEEINSNTKKYLAWILPAVIIPLMGGGITIAIIIIRKRKRIR</sequence>
<proteinExistence type="predicted"/>
<dbReference type="EMBL" id="CP029202">
    <property type="protein sequence ID" value="QCO23692.1"/>
    <property type="molecule type" value="Genomic_DNA"/>
</dbReference>
<evidence type="ECO:0000256" key="1">
    <source>
        <dbReference type="SAM" id="MobiDB-lite"/>
    </source>
</evidence>
<organism evidence="3 4">
    <name type="scientific">Spiroplasma melliferum</name>
    <dbReference type="NCBI Taxonomy" id="2134"/>
    <lineage>
        <taxon>Bacteria</taxon>
        <taxon>Bacillati</taxon>
        <taxon>Mycoplasmatota</taxon>
        <taxon>Mollicutes</taxon>
        <taxon>Entomoplasmatales</taxon>
        <taxon>Spiroplasmataceae</taxon>
        <taxon>Spiroplasma</taxon>
    </lineage>
</organism>
<keyword evidence="4" id="KW-1185">Reference proteome</keyword>
<protein>
    <recommendedName>
        <fullName evidence="5">Adhesin P123</fullName>
    </recommendedName>
</protein>
<dbReference type="NCBIfam" id="NF045892">
    <property type="entry name" value="ICE_Mbov_0399"/>
    <property type="match status" value="1"/>
</dbReference>
<accession>A0ABX5U9J3</accession>
<gene>
    <name evidence="3" type="ORF">SRED_002163</name>
</gene>
<evidence type="ECO:0008006" key="5">
    <source>
        <dbReference type="Google" id="ProtNLM"/>
    </source>
</evidence>
<reference evidence="3 4" key="1">
    <citation type="submission" date="2018-05" db="EMBL/GenBank/DDBJ databases">
        <title>Compelete Genome Sequence of Spiroplasma melliferum.</title>
        <authorList>
            <person name="Davis R.E."/>
            <person name="Shao J.Y."/>
            <person name="Zhao Y."/>
            <person name="Gasparich G.E."/>
        </authorList>
    </citation>
    <scope>NUCLEOTIDE SEQUENCE [LARGE SCALE GENOMIC DNA]</scope>
    <source>
        <strain evidence="3 4">AS576</strain>
    </source>
</reference>
<keyword evidence="2" id="KW-1133">Transmembrane helix</keyword>